<gene>
    <name evidence="1" type="ORF">QP939_34835</name>
</gene>
<dbReference type="EMBL" id="CP127173">
    <property type="protein sequence ID" value="WIV54020.1"/>
    <property type="molecule type" value="Genomic_DNA"/>
</dbReference>
<name>A0ABY8XEH3_9PSEU</name>
<organism evidence="1 2">
    <name type="scientific">Amycolatopsis nalaikhensis</name>
    <dbReference type="NCBI Taxonomy" id="715472"/>
    <lineage>
        <taxon>Bacteria</taxon>
        <taxon>Bacillati</taxon>
        <taxon>Actinomycetota</taxon>
        <taxon>Actinomycetes</taxon>
        <taxon>Pseudonocardiales</taxon>
        <taxon>Pseudonocardiaceae</taxon>
        <taxon>Amycolatopsis</taxon>
    </lineage>
</organism>
<dbReference type="Proteomes" id="UP001227101">
    <property type="component" value="Chromosome"/>
</dbReference>
<keyword evidence="2" id="KW-1185">Reference proteome</keyword>
<evidence type="ECO:0000313" key="2">
    <source>
        <dbReference type="Proteomes" id="UP001227101"/>
    </source>
</evidence>
<accession>A0ABY8XEH3</accession>
<dbReference type="RefSeq" id="WP_285450562.1">
    <property type="nucleotide sequence ID" value="NZ_CP127173.1"/>
</dbReference>
<protein>
    <submittedName>
        <fullName evidence="1">Uncharacterized protein</fullName>
    </submittedName>
</protein>
<sequence>MKSPEREYRFLIDASPAVSGPGNVDLGTSATYTATPGMPDVVEHDYWFASAESTKWTVKANADGTAALPVEFTSADQNVLRVRARDASGGLSPVTEKQLSLNTWRPAIGHEGDIGTQSGAATFTFTTPMPDAVEFEYWLTADPATKWTVPVSGNTASVSYTPPRIGDYEMVVTSKEFQANGRVFPGTFTFDARQPGAVTFEYSFDWGPVQQVAAQNGRAGLAWTPPLPPEGSASHNLRVRTLTADNVSSPEKTYYFSITSAPYYVRNDSGAVTEQVTVPADGSGAGTMTWAPPDRGSYSVIVWGTTADGTKSGGIGYSVYVN</sequence>
<evidence type="ECO:0000313" key="1">
    <source>
        <dbReference type="EMBL" id="WIV54020.1"/>
    </source>
</evidence>
<reference evidence="1 2" key="1">
    <citation type="submission" date="2023-06" db="EMBL/GenBank/DDBJ databases">
        <authorList>
            <person name="Oyuntsetseg B."/>
            <person name="Kim S.B."/>
        </authorList>
    </citation>
    <scope>NUCLEOTIDE SEQUENCE [LARGE SCALE GENOMIC DNA]</scope>
    <source>
        <strain evidence="1 2">2-2</strain>
    </source>
</reference>
<proteinExistence type="predicted"/>